<evidence type="ECO:0000313" key="4">
    <source>
        <dbReference type="EMBL" id="MBP0483528.1"/>
    </source>
</evidence>
<keyword evidence="1 2" id="KW-0129">CBS domain</keyword>
<proteinExistence type="predicted"/>
<evidence type="ECO:0000256" key="2">
    <source>
        <dbReference type="PROSITE-ProRule" id="PRU00703"/>
    </source>
</evidence>
<dbReference type="Proteomes" id="UP000675940">
    <property type="component" value="Unassembled WGS sequence"/>
</dbReference>
<dbReference type="InterPro" id="IPR046342">
    <property type="entry name" value="CBS_dom_sf"/>
</dbReference>
<dbReference type="PANTHER" id="PTHR43080:SF26">
    <property type="entry name" value="REGULATORY PROTEIN"/>
    <property type="match status" value="1"/>
</dbReference>
<accession>A0A940S0W9</accession>
<keyword evidence="5" id="KW-1185">Reference proteome</keyword>
<gene>
    <name evidence="4" type="ORF">J5474_13635</name>
</gene>
<reference evidence="4" key="1">
    <citation type="submission" date="2021-03" db="EMBL/GenBank/DDBJ databases">
        <title>Sagittula salina sp. nov. strain M10.9X isolated from the marine waste.</title>
        <authorList>
            <person name="Satari L."/>
            <person name="Molina-Menor E."/>
            <person name="Vidal-Verdu A."/>
            <person name="Pascual J."/>
            <person name="Pereto J."/>
            <person name="Porcar M."/>
        </authorList>
    </citation>
    <scope>NUCLEOTIDE SEQUENCE</scope>
    <source>
        <strain evidence="4">M10.9X</strain>
    </source>
</reference>
<dbReference type="AlphaFoldDB" id="A0A940S0W9"/>
<dbReference type="Pfam" id="PF00571">
    <property type="entry name" value="CBS"/>
    <property type="match status" value="2"/>
</dbReference>
<feature type="domain" description="CBS" evidence="3">
    <location>
        <begin position="77"/>
        <end position="130"/>
    </location>
</feature>
<evidence type="ECO:0000313" key="5">
    <source>
        <dbReference type="Proteomes" id="UP000675940"/>
    </source>
</evidence>
<dbReference type="InterPro" id="IPR000644">
    <property type="entry name" value="CBS_dom"/>
</dbReference>
<sequence>MTEYRIREIMREDVPRLSPDMPIRRAVAILVETKSAAAPVVTEDGELLGILSQKDCFGPALNASYYREWTSTVGDQMSSEVVCVDIDEEVIRVAEMFLDHPHRVFPVLQGERVEGLVHRSDVLALLVRMG</sequence>
<dbReference type="PANTHER" id="PTHR43080">
    <property type="entry name" value="CBS DOMAIN-CONTAINING PROTEIN CBSX3, MITOCHONDRIAL"/>
    <property type="match status" value="1"/>
</dbReference>
<dbReference type="EMBL" id="JAGISH010000007">
    <property type="protein sequence ID" value="MBP0483528.1"/>
    <property type="molecule type" value="Genomic_DNA"/>
</dbReference>
<feature type="domain" description="CBS" evidence="3">
    <location>
        <begin position="10"/>
        <end position="68"/>
    </location>
</feature>
<evidence type="ECO:0000259" key="3">
    <source>
        <dbReference type="PROSITE" id="PS51371"/>
    </source>
</evidence>
<dbReference type="SUPFAM" id="SSF54631">
    <property type="entry name" value="CBS-domain pair"/>
    <property type="match status" value="1"/>
</dbReference>
<dbReference type="InterPro" id="IPR051257">
    <property type="entry name" value="Diverse_CBS-Domain"/>
</dbReference>
<dbReference type="PROSITE" id="PS51371">
    <property type="entry name" value="CBS"/>
    <property type="match status" value="2"/>
</dbReference>
<dbReference type="RefSeq" id="WP_209361467.1">
    <property type="nucleotide sequence ID" value="NZ_JAGISH010000007.1"/>
</dbReference>
<dbReference type="SMART" id="SM00116">
    <property type="entry name" value="CBS"/>
    <property type="match status" value="2"/>
</dbReference>
<organism evidence="4 5">
    <name type="scientific">Sagittula salina</name>
    <dbReference type="NCBI Taxonomy" id="2820268"/>
    <lineage>
        <taxon>Bacteria</taxon>
        <taxon>Pseudomonadati</taxon>
        <taxon>Pseudomonadota</taxon>
        <taxon>Alphaproteobacteria</taxon>
        <taxon>Rhodobacterales</taxon>
        <taxon>Roseobacteraceae</taxon>
        <taxon>Sagittula</taxon>
    </lineage>
</organism>
<comment type="caution">
    <text evidence="4">The sequence shown here is derived from an EMBL/GenBank/DDBJ whole genome shotgun (WGS) entry which is preliminary data.</text>
</comment>
<name>A0A940S0W9_9RHOB</name>
<protein>
    <submittedName>
        <fullName evidence="4">CBS domain-containing protein</fullName>
    </submittedName>
</protein>
<dbReference type="Gene3D" id="3.10.580.10">
    <property type="entry name" value="CBS-domain"/>
    <property type="match status" value="1"/>
</dbReference>
<evidence type="ECO:0000256" key="1">
    <source>
        <dbReference type="ARBA" id="ARBA00023122"/>
    </source>
</evidence>